<organism evidence="3 4">
    <name type="scientific">Paramarasmius palmivorus</name>
    <dbReference type="NCBI Taxonomy" id="297713"/>
    <lineage>
        <taxon>Eukaryota</taxon>
        <taxon>Fungi</taxon>
        <taxon>Dikarya</taxon>
        <taxon>Basidiomycota</taxon>
        <taxon>Agaricomycotina</taxon>
        <taxon>Agaricomycetes</taxon>
        <taxon>Agaricomycetidae</taxon>
        <taxon>Agaricales</taxon>
        <taxon>Marasmiineae</taxon>
        <taxon>Marasmiaceae</taxon>
        <taxon>Paramarasmius</taxon>
    </lineage>
</organism>
<comment type="caution">
    <text evidence="3">The sequence shown here is derived from an EMBL/GenBank/DDBJ whole genome shotgun (WGS) entry which is preliminary data.</text>
</comment>
<gene>
    <name evidence="3" type="ORF">VNI00_014459</name>
</gene>
<dbReference type="EMBL" id="JAYKXP010000081">
    <property type="protein sequence ID" value="KAK7029582.1"/>
    <property type="molecule type" value="Genomic_DNA"/>
</dbReference>
<dbReference type="Gene3D" id="3.30.70.330">
    <property type="match status" value="1"/>
</dbReference>
<name>A0AAW0BTU2_9AGAR</name>
<dbReference type="InterPro" id="IPR035979">
    <property type="entry name" value="RBD_domain_sf"/>
</dbReference>
<sequence>MTSSLRPFRWLNTCSHHCRHFHVSASFKASRSVKIKGLPLTYDDLRPYEPIEHIQLYRDKTAYINFLDYRVASQFVQSHSQNAYIVGNVTRVSSSTLIRLWRGESRSFVWKAGDASLATGVEDVREQFKKFGTVLDAEELESSTDRRFRIAFTRLDDAAEAAKSYPSEDITHLPFDVGSVQQTVRTFPNLDPIPKFYGTDEPGMAHNLVHIRGFVPNVENWTIFRSLTAWLEVESCRMLGGDVLAVKFVEPVHSTFFIHRINKTRAFKLLFSWPEQSVFSHHRWLCTRMGASRQLMMDIPTSLETEDKDRVREIEAKLKEEFSPFGVVINATIYRRQGYVEFVDIDSAVEARRAYTESEGSIGVKRLVILPQSDRRSPYKPLTGSTTRRSLKANETW</sequence>
<protein>
    <recommendedName>
        <fullName evidence="2">RRM domain-containing protein</fullName>
    </recommendedName>
</protein>
<dbReference type="AlphaFoldDB" id="A0AAW0BTU2"/>
<accession>A0AAW0BTU2</accession>
<feature type="domain" description="RRM" evidence="2">
    <location>
        <begin position="315"/>
        <end position="356"/>
    </location>
</feature>
<dbReference type="InterPro" id="IPR000504">
    <property type="entry name" value="RRM_dom"/>
</dbReference>
<evidence type="ECO:0000313" key="4">
    <source>
        <dbReference type="Proteomes" id="UP001383192"/>
    </source>
</evidence>
<dbReference type="SUPFAM" id="SSF54928">
    <property type="entry name" value="RNA-binding domain, RBD"/>
    <property type="match status" value="2"/>
</dbReference>
<dbReference type="Pfam" id="PF00076">
    <property type="entry name" value="RRM_1"/>
    <property type="match status" value="1"/>
</dbReference>
<proteinExistence type="predicted"/>
<dbReference type="Proteomes" id="UP001383192">
    <property type="component" value="Unassembled WGS sequence"/>
</dbReference>
<dbReference type="CDD" id="cd00590">
    <property type="entry name" value="RRM_SF"/>
    <property type="match status" value="1"/>
</dbReference>
<feature type="region of interest" description="Disordered" evidence="1">
    <location>
        <begin position="378"/>
        <end position="397"/>
    </location>
</feature>
<evidence type="ECO:0000259" key="2">
    <source>
        <dbReference type="Pfam" id="PF00076"/>
    </source>
</evidence>
<evidence type="ECO:0000256" key="1">
    <source>
        <dbReference type="SAM" id="MobiDB-lite"/>
    </source>
</evidence>
<keyword evidence="4" id="KW-1185">Reference proteome</keyword>
<reference evidence="3 4" key="1">
    <citation type="submission" date="2024-01" db="EMBL/GenBank/DDBJ databases">
        <title>A draft genome for a cacao thread blight-causing isolate of Paramarasmius palmivorus.</title>
        <authorList>
            <person name="Baruah I.K."/>
            <person name="Bukari Y."/>
            <person name="Amoako-Attah I."/>
            <person name="Meinhardt L.W."/>
            <person name="Bailey B.A."/>
            <person name="Cohen S.P."/>
        </authorList>
    </citation>
    <scope>NUCLEOTIDE SEQUENCE [LARGE SCALE GENOMIC DNA]</scope>
    <source>
        <strain evidence="3 4">GH-12</strain>
    </source>
</reference>
<feature type="compositionally biased region" description="Polar residues" evidence="1">
    <location>
        <begin position="383"/>
        <end position="397"/>
    </location>
</feature>
<dbReference type="GO" id="GO:0003723">
    <property type="term" value="F:RNA binding"/>
    <property type="evidence" value="ECO:0007669"/>
    <property type="project" value="InterPro"/>
</dbReference>
<dbReference type="InterPro" id="IPR012677">
    <property type="entry name" value="Nucleotide-bd_a/b_plait_sf"/>
</dbReference>
<evidence type="ECO:0000313" key="3">
    <source>
        <dbReference type="EMBL" id="KAK7029582.1"/>
    </source>
</evidence>